<protein>
    <submittedName>
        <fullName evidence="1">Uncharacterized protein</fullName>
    </submittedName>
</protein>
<sequence length="235" mass="26630">MSTFAMFHDQDFDPASYVDALVLSMAQKDPYSKKSLLEINNKCSNLVAHLDYYTGQLSREVIEKTETLKKSSSALVSHDTNDSYDQISRLQYYINSVSNAVIALKADVEVVNTQLESASDADHEKIQSLIKLKECRSNLLLVLSIFEKIDVVTRDRADQVSTITVTDFAKALSLLHTTITAQLSNPATRTESLKQNIEDLIQLLPVFHNMHRFYPIYKDFVGKLSGERQNYPEMN</sequence>
<dbReference type="EMBL" id="JASBWR010000141">
    <property type="protein sequence ID" value="KAJ9091969.1"/>
    <property type="molecule type" value="Genomic_DNA"/>
</dbReference>
<accession>A0ACC2UYD3</accession>
<keyword evidence="2" id="KW-1185">Reference proteome</keyword>
<organism evidence="1 2">
    <name type="scientific">Naganishia cerealis</name>
    <dbReference type="NCBI Taxonomy" id="610337"/>
    <lineage>
        <taxon>Eukaryota</taxon>
        <taxon>Fungi</taxon>
        <taxon>Dikarya</taxon>
        <taxon>Basidiomycota</taxon>
        <taxon>Agaricomycotina</taxon>
        <taxon>Tremellomycetes</taxon>
        <taxon>Filobasidiales</taxon>
        <taxon>Filobasidiaceae</taxon>
        <taxon>Naganishia</taxon>
    </lineage>
</organism>
<reference evidence="1" key="1">
    <citation type="submission" date="2023-04" db="EMBL/GenBank/DDBJ databases">
        <title>Draft Genome sequencing of Naganishia species isolated from polar environments using Oxford Nanopore Technology.</title>
        <authorList>
            <person name="Leo P."/>
            <person name="Venkateswaran K."/>
        </authorList>
    </citation>
    <scope>NUCLEOTIDE SEQUENCE</scope>
    <source>
        <strain evidence="1">MNA-CCFEE 5261</strain>
    </source>
</reference>
<comment type="caution">
    <text evidence="1">The sequence shown here is derived from an EMBL/GenBank/DDBJ whole genome shotgun (WGS) entry which is preliminary data.</text>
</comment>
<dbReference type="Proteomes" id="UP001241377">
    <property type="component" value="Unassembled WGS sequence"/>
</dbReference>
<evidence type="ECO:0000313" key="2">
    <source>
        <dbReference type="Proteomes" id="UP001241377"/>
    </source>
</evidence>
<gene>
    <name evidence="1" type="ORF">QFC19_008899</name>
</gene>
<name>A0ACC2UYD3_9TREE</name>
<evidence type="ECO:0000313" key="1">
    <source>
        <dbReference type="EMBL" id="KAJ9091969.1"/>
    </source>
</evidence>
<proteinExistence type="predicted"/>